<dbReference type="InterPro" id="IPR049899">
    <property type="entry name" value="Znf_C2HC_C3H"/>
</dbReference>
<dbReference type="Proteomes" id="UP000735302">
    <property type="component" value="Unassembled WGS sequence"/>
</dbReference>
<reference evidence="8 9" key="1">
    <citation type="journal article" date="2021" name="Elife">
        <title>Chloroplast acquisition without the gene transfer in kleptoplastic sea slugs, Plakobranchus ocellatus.</title>
        <authorList>
            <person name="Maeda T."/>
            <person name="Takahashi S."/>
            <person name="Yoshida T."/>
            <person name="Shimamura S."/>
            <person name="Takaki Y."/>
            <person name="Nagai Y."/>
            <person name="Toyoda A."/>
            <person name="Suzuki Y."/>
            <person name="Arimoto A."/>
            <person name="Ishii H."/>
            <person name="Satoh N."/>
            <person name="Nishiyama T."/>
            <person name="Hasebe M."/>
            <person name="Maruyama T."/>
            <person name="Minagawa J."/>
            <person name="Obokata J."/>
            <person name="Shigenobu S."/>
        </authorList>
    </citation>
    <scope>NUCLEOTIDE SEQUENCE [LARGE SCALE GENOMIC DNA]</scope>
</reference>
<sequence length="473" mass="51952">MEPDVHYSDARVPCKTCGRSFAPEVLAKHANICKKNAASSQKRKTFDSSKQRVVECEISMKQIRKTQKSEIKPPKNHWREKHADFINAIRNAKGVQKAIDSGGPLPPPPPPSINPDYIQCPYCSRRFNQQAAERHINFCKEQQSRLPRAKPDAAATAKQNARIGYQAPKLKPKAPAGTGVGGPGAAGQSRVGAPAGRGAATRGGVTPGRGRATAATGKATKHWSFLLLCRYRAGDSRGGGGRGRQQQQQQLRAGSVPRTHSTEQTHHDSYSQRQQHHQQKQYQRHHYQDPHERQEQHPHQQQQSSPDTEGPDDFYNSPQDFYTPYISPRHRGAPTAGASSSQGNVSSRYGDSSSYTNKNNGGYSGRHQQLQQYSSRSNGSNSPYQNVEERSRRADGMPVRARISADTQHHYLSTVDGDDTQEGPGSCSSTPGSSRRGHVQSTPAPFCYECGAKYPVAGAKFCCQCGVKRATCR</sequence>
<name>A0AAV4DPR8_9GAST</name>
<evidence type="ECO:0000256" key="4">
    <source>
        <dbReference type="ARBA" id="ARBA00022833"/>
    </source>
</evidence>
<dbReference type="Gene3D" id="3.30.160.60">
    <property type="entry name" value="Classic Zinc Finger"/>
    <property type="match status" value="1"/>
</dbReference>
<feature type="compositionally biased region" description="Basic and acidic residues" evidence="6">
    <location>
        <begin position="260"/>
        <end position="270"/>
    </location>
</feature>
<evidence type="ECO:0000256" key="6">
    <source>
        <dbReference type="SAM" id="MobiDB-lite"/>
    </source>
</evidence>
<feature type="domain" description="C2HC/C3H-type" evidence="7">
    <location>
        <begin position="116"/>
        <end position="145"/>
    </location>
</feature>
<proteinExistence type="predicted"/>
<feature type="compositionally biased region" description="Low complexity" evidence="6">
    <location>
        <begin position="423"/>
        <end position="434"/>
    </location>
</feature>
<dbReference type="PANTHER" id="PTHR13555:SF36">
    <property type="entry name" value="ZINC FINGER C2HC DOMAIN-CONTAINING PROTEIN 1B"/>
    <property type="match status" value="1"/>
</dbReference>
<protein>
    <recommendedName>
        <fullName evidence="7">C2HC/C3H-type domain-containing protein</fullName>
    </recommendedName>
</protein>
<feature type="compositionally biased region" description="Low complexity" evidence="6">
    <location>
        <begin position="186"/>
        <end position="217"/>
    </location>
</feature>
<organism evidence="8 9">
    <name type="scientific">Plakobranchus ocellatus</name>
    <dbReference type="NCBI Taxonomy" id="259542"/>
    <lineage>
        <taxon>Eukaryota</taxon>
        <taxon>Metazoa</taxon>
        <taxon>Spiralia</taxon>
        <taxon>Lophotrochozoa</taxon>
        <taxon>Mollusca</taxon>
        <taxon>Gastropoda</taxon>
        <taxon>Heterobranchia</taxon>
        <taxon>Euthyneura</taxon>
        <taxon>Panpulmonata</taxon>
        <taxon>Sacoglossa</taxon>
        <taxon>Placobranchoidea</taxon>
        <taxon>Plakobranchidae</taxon>
        <taxon>Plakobranchus</taxon>
    </lineage>
</organism>
<evidence type="ECO:0000313" key="9">
    <source>
        <dbReference type="Proteomes" id="UP000735302"/>
    </source>
</evidence>
<feature type="compositionally biased region" description="Basic residues" evidence="6">
    <location>
        <begin position="274"/>
        <end position="285"/>
    </location>
</feature>
<gene>
    <name evidence="8" type="ORF">PoB_007271400</name>
</gene>
<feature type="compositionally biased region" description="Polar residues" evidence="6">
    <location>
        <begin position="337"/>
        <end position="385"/>
    </location>
</feature>
<evidence type="ECO:0000313" key="8">
    <source>
        <dbReference type="EMBL" id="GFO46209.1"/>
    </source>
</evidence>
<evidence type="ECO:0000256" key="3">
    <source>
        <dbReference type="ARBA" id="ARBA00022771"/>
    </source>
</evidence>
<dbReference type="GO" id="GO:0008270">
    <property type="term" value="F:zinc ion binding"/>
    <property type="evidence" value="ECO:0007669"/>
    <property type="project" value="UniProtKB-KW"/>
</dbReference>
<dbReference type="InterPro" id="IPR026319">
    <property type="entry name" value="ZC2HC1A/B-like"/>
</dbReference>
<feature type="compositionally biased region" description="Basic and acidic residues" evidence="6">
    <location>
        <begin position="286"/>
        <end position="298"/>
    </location>
</feature>
<evidence type="ECO:0000256" key="1">
    <source>
        <dbReference type="ARBA" id="ARBA00022723"/>
    </source>
</evidence>
<dbReference type="PANTHER" id="PTHR13555">
    <property type="entry name" value="C2H2 ZINC FINGER CGI-62-RELATED"/>
    <property type="match status" value="1"/>
</dbReference>
<dbReference type="AlphaFoldDB" id="A0AAV4DPR8"/>
<evidence type="ECO:0000256" key="2">
    <source>
        <dbReference type="ARBA" id="ARBA00022737"/>
    </source>
</evidence>
<comment type="caution">
    <text evidence="8">The sequence shown here is derived from an EMBL/GenBank/DDBJ whole genome shotgun (WGS) entry which is preliminary data.</text>
</comment>
<feature type="region of interest" description="Disordered" evidence="6">
    <location>
        <begin position="159"/>
        <end position="217"/>
    </location>
</feature>
<feature type="region of interest" description="Disordered" evidence="6">
    <location>
        <begin position="235"/>
        <end position="439"/>
    </location>
</feature>
<accession>A0AAV4DPR8</accession>
<keyword evidence="2" id="KW-0677">Repeat</keyword>
<evidence type="ECO:0000259" key="7">
    <source>
        <dbReference type="PROSITE" id="PS52027"/>
    </source>
</evidence>
<evidence type="ECO:0000256" key="5">
    <source>
        <dbReference type="PROSITE-ProRule" id="PRU01371"/>
    </source>
</evidence>
<keyword evidence="9" id="KW-1185">Reference proteome</keyword>
<dbReference type="EMBL" id="BLXT01008169">
    <property type="protein sequence ID" value="GFO46209.1"/>
    <property type="molecule type" value="Genomic_DNA"/>
</dbReference>
<keyword evidence="3 5" id="KW-0863">Zinc-finger</keyword>
<feature type="domain" description="C2HC/C3H-type" evidence="7">
    <location>
        <begin position="10"/>
        <end position="39"/>
    </location>
</feature>
<dbReference type="PROSITE" id="PS52027">
    <property type="entry name" value="ZF_C2HC_C3H"/>
    <property type="match status" value="2"/>
</dbReference>
<dbReference type="Pfam" id="PF13913">
    <property type="entry name" value="zf-C2HC_2"/>
    <property type="match status" value="2"/>
</dbReference>
<keyword evidence="4" id="KW-0862">Zinc</keyword>
<keyword evidence="1" id="KW-0479">Metal-binding</keyword>